<evidence type="ECO:0000313" key="2">
    <source>
        <dbReference type="EMBL" id="QAT64010.1"/>
    </source>
</evidence>
<accession>A0AAJ3YY08</accession>
<feature type="signal peptide" evidence="1">
    <location>
        <begin position="1"/>
        <end position="22"/>
    </location>
</feature>
<dbReference type="AlphaFoldDB" id="A0AAJ3YY08"/>
<reference evidence="2 3" key="1">
    <citation type="submission" date="2019-01" db="EMBL/GenBank/DDBJ databases">
        <title>Genome sequence of Bacillus glycinifermentans SRCM103574.</title>
        <authorList>
            <person name="Kong H.-J."/>
            <person name="Jeong S.-Y."/>
            <person name="Jeong D.-Y."/>
        </authorList>
    </citation>
    <scope>NUCLEOTIDE SEQUENCE [LARGE SCALE GENOMIC DNA]</scope>
    <source>
        <strain evidence="2 3">SRCM103574</strain>
    </source>
</reference>
<keyword evidence="1" id="KW-0732">Signal</keyword>
<sequence length="82" mass="8819">MKNKILLGIALFSLAASTAISAKFATPSDSYQIAGRMITSSINEFQTSGRMITSSINDFQTSGRMITSSINDFQTSGRMITS</sequence>
<dbReference type="KEGG" id="bgy:BGLY_0585"/>
<gene>
    <name evidence="2" type="ORF">EQZ20_03090</name>
</gene>
<proteinExistence type="predicted"/>
<feature type="chain" id="PRO_5042552861" evidence="1">
    <location>
        <begin position="23"/>
        <end position="82"/>
    </location>
</feature>
<dbReference type="EMBL" id="CP035232">
    <property type="protein sequence ID" value="QAT64010.1"/>
    <property type="molecule type" value="Genomic_DNA"/>
</dbReference>
<evidence type="ECO:0000256" key="1">
    <source>
        <dbReference type="SAM" id="SignalP"/>
    </source>
</evidence>
<name>A0AAJ3YY08_9BACI</name>
<dbReference type="GeneID" id="82851659"/>
<protein>
    <submittedName>
        <fullName evidence="2">Uncharacterized protein</fullName>
    </submittedName>
</protein>
<evidence type="ECO:0000313" key="3">
    <source>
        <dbReference type="Proteomes" id="UP000288675"/>
    </source>
</evidence>
<organism evidence="2 3">
    <name type="scientific">Bacillus glycinifermentans</name>
    <dbReference type="NCBI Taxonomy" id="1664069"/>
    <lineage>
        <taxon>Bacteria</taxon>
        <taxon>Bacillati</taxon>
        <taxon>Bacillota</taxon>
        <taxon>Bacilli</taxon>
        <taxon>Bacillales</taxon>
        <taxon>Bacillaceae</taxon>
        <taxon>Bacillus</taxon>
    </lineage>
</organism>
<dbReference type="RefSeq" id="WP_046132188.1">
    <property type="nucleotide sequence ID" value="NZ_CP035232.1"/>
</dbReference>
<dbReference type="Proteomes" id="UP000288675">
    <property type="component" value="Chromosome"/>
</dbReference>